<dbReference type="EC" id="3.2.1.1" evidence="6"/>
<evidence type="ECO:0000313" key="9">
    <source>
        <dbReference type="Proteomes" id="UP000829476"/>
    </source>
</evidence>
<sequence>MRTILSITNIQRTIAIILGTGLLWSCSNDDFSPRKIIEQREESDLPTGTAQTRQDLLTPGEGVMMQAFYWDVTEGGIWWNNISSKLDDWAANGIDAIWIPPVSKGQSGGFSMGYDPYDYFDFGDFEQHGTIETRFGNRSELENMISKAHENNIAVIADMVINHNSGGDIEYNQFRQLETYTLFRPASQKFNRSQYDFHPNANHLNDEGKFGGFPDLDLKSEYVRDWMWKSEESVAGYYMNVLKIDGWRFDFVKGYSPEIVKDWVAAIGGFAVGENFDGNLSGVVQPWVEASGANAFDFPNFFNMKDAFSQGNLTLLNNPSLFASLPDKAVTFVGNHDTEARGEGNEFPDAYESHAYAFIMSAPGYPTVFYSHYEDSGDEQKQKIQQLIQIRSELAAGDWSVEYSDNDEFIAKRSGDGNKPGLMLYINTSDSEASKEVLTPWMSANIKDYTENIFLFTNTDASGTAVIKAPANGYAIWSYTTEEQNPFPEVLYLPGSYQGWNPATATIIPSVELPNLLGTYIGHVTLTGTSNEFKITDAPDWDNGIYGDTGDGTTSGMISSPGENISLPGPLDYQINIDLINNTWSAFTWAIIGSSTPNGWNDPDTDMTYDYDRGVWTITANLTDGELKFRANNEWTVNLGDNEPDGTLEQDGTNIQVNEGSYVIDLNPIAGTYALNNWGVIGAATPGGWDTDTNMVYDTNSQTWSVTLDLVPGEFKFRFADDWAVNLGDNEQDGTLEQDGANLNVATAGNYTIILDLSDNTYSVTLN</sequence>
<dbReference type="InterPro" id="IPR006046">
    <property type="entry name" value="Alpha_amylase"/>
</dbReference>
<comment type="similarity">
    <text evidence="1 5">Belongs to the glycosyl hydrolase 13 family.</text>
</comment>
<protein>
    <recommendedName>
        <fullName evidence="6">Alpha-amylase</fullName>
        <ecNumber evidence="6">3.2.1.1</ecNumber>
    </recommendedName>
</protein>
<gene>
    <name evidence="8" type="ORF">MQE36_07220</name>
</gene>
<dbReference type="PANTHER" id="PTHR43447">
    <property type="entry name" value="ALPHA-AMYLASE"/>
    <property type="match status" value="1"/>
</dbReference>
<keyword evidence="2 6" id="KW-0378">Hydrolase</keyword>
<evidence type="ECO:0000256" key="2">
    <source>
        <dbReference type="ARBA" id="ARBA00022801"/>
    </source>
</evidence>
<dbReference type="Proteomes" id="UP000829476">
    <property type="component" value="Chromosome"/>
</dbReference>
<dbReference type="InterPro" id="IPR015237">
    <property type="entry name" value="Alpha-amylase_C_pro"/>
</dbReference>
<keyword evidence="4 6" id="KW-0326">Glycosidase</keyword>
<dbReference type="SUPFAM" id="SSF51445">
    <property type="entry name" value="(Trans)glycosidases"/>
    <property type="match status" value="1"/>
</dbReference>
<evidence type="ECO:0000256" key="3">
    <source>
        <dbReference type="ARBA" id="ARBA00023277"/>
    </source>
</evidence>
<evidence type="ECO:0000256" key="5">
    <source>
        <dbReference type="RuleBase" id="RU003615"/>
    </source>
</evidence>
<evidence type="ECO:0000256" key="6">
    <source>
        <dbReference type="RuleBase" id="RU361134"/>
    </source>
</evidence>
<dbReference type="GO" id="GO:0004556">
    <property type="term" value="F:alpha-amylase activity"/>
    <property type="evidence" value="ECO:0007669"/>
    <property type="project" value="UniProtKB-EC"/>
</dbReference>
<evidence type="ECO:0000313" key="8">
    <source>
        <dbReference type="EMBL" id="UNZ00126.1"/>
    </source>
</evidence>
<accession>A0ABY3YQH4</accession>
<dbReference type="InterPro" id="IPR006047">
    <property type="entry name" value="GH13_cat_dom"/>
</dbReference>
<reference evidence="8 9" key="1">
    <citation type="journal article" date="2018" name="Int. J. Syst. Evol. Microbiol.">
        <title>Zhouia spongiae sp. nov., isolated from a marine sponge.</title>
        <authorList>
            <person name="Zhuang L."/>
            <person name="Lin B."/>
            <person name="Qin F."/>
            <person name="Luo L."/>
        </authorList>
    </citation>
    <scope>NUCLEOTIDE SEQUENCE [LARGE SCALE GENOMIC DNA]</scope>
    <source>
        <strain evidence="8 9">HN-Y44</strain>
    </source>
</reference>
<evidence type="ECO:0000256" key="4">
    <source>
        <dbReference type="ARBA" id="ARBA00023295"/>
    </source>
</evidence>
<keyword evidence="9" id="KW-1185">Reference proteome</keyword>
<name>A0ABY3YQH4_9FLAO</name>
<organism evidence="8 9">
    <name type="scientific">Zhouia spongiae</name>
    <dbReference type="NCBI Taxonomy" id="2202721"/>
    <lineage>
        <taxon>Bacteria</taxon>
        <taxon>Pseudomonadati</taxon>
        <taxon>Bacteroidota</taxon>
        <taxon>Flavobacteriia</taxon>
        <taxon>Flavobacteriales</taxon>
        <taxon>Flavobacteriaceae</taxon>
        <taxon>Zhouia</taxon>
    </lineage>
</organism>
<dbReference type="RefSeq" id="WP_242938493.1">
    <property type="nucleotide sequence ID" value="NZ_CP094326.1"/>
</dbReference>
<dbReference type="PRINTS" id="PR00110">
    <property type="entry name" value="ALPHAAMYLASE"/>
</dbReference>
<dbReference type="Pfam" id="PF09154">
    <property type="entry name" value="Alpha-amy_C_pro"/>
    <property type="match status" value="1"/>
</dbReference>
<dbReference type="Gene3D" id="2.60.40.3620">
    <property type="match status" value="3"/>
</dbReference>
<comment type="catalytic activity">
    <reaction evidence="6">
        <text>Endohydrolysis of (1-&gt;4)-alpha-D-glucosidic linkages in polysaccharides containing three or more (1-&gt;4)-alpha-linked D-glucose units.</text>
        <dbReference type="EC" id="3.2.1.1"/>
    </reaction>
</comment>
<dbReference type="InterPro" id="IPR013780">
    <property type="entry name" value="Glyco_hydro_b"/>
</dbReference>
<dbReference type="Gene3D" id="2.60.40.1180">
    <property type="entry name" value="Golgi alpha-mannosidase II"/>
    <property type="match status" value="1"/>
</dbReference>
<dbReference type="Gene3D" id="3.20.20.80">
    <property type="entry name" value="Glycosidases"/>
    <property type="match status" value="1"/>
</dbReference>
<feature type="domain" description="Glycosyl hydrolase family 13 catalytic" evidence="7">
    <location>
        <begin position="62"/>
        <end position="391"/>
    </location>
</feature>
<dbReference type="EMBL" id="CP094326">
    <property type="protein sequence ID" value="UNZ00126.1"/>
    <property type="molecule type" value="Genomic_DNA"/>
</dbReference>
<keyword evidence="3 6" id="KW-0119">Carbohydrate metabolism</keyword>
<evidence type="ECO:0000259" key="7">
    <source>
        <dbReference type="SMART" id="SM00642"/>
    </source>
</evidence>
<dbReference type="CDD" id="cd12967">
    <property type="entry name" value="CBM_SusE-F_like_u1"/>
    <property type="match status" value="1"/>
</dbReference>
<dbReference type="NCBIfam" id="NF006970">
    <property type="entry name" value="PRK09441.1-3"/>
    <property type="match status" value="1"/>
</dbReference>
<dbReference type="Pfam" id="PF00128">
    <property type="entry name" value="Alpha-amylase"/>
    <property type="match status" value="1"/>
</dbReference>
<evidence type="ECO:0000256" key="1">
    <source>
        <dbReference type="ARBA" id="ARBA00008061"/>
    </source>
</evidence>
<dbReference type="SMART" id="SM00642">
    <property type="entry name" value="Aamy"/>
    <property type="match status" value="1"/>
</dbReference>
<proteinExistence type="inferred from homology"/>
<dbReference type="CDD" id="cd12956">
    <property type="entry name" value="CBM_SusE-F_like"/>
    <property type="match status" value="2"/>
</dbReference>
<dbReference type="InterPro" id="IPR017853">
    <property type="entry name" value="GH"/>
</dbReference>